<dbReference type="InterPro" id="IPR019497">
    <property type="entry name" value="Sorting_nexin_WASP-bd-dom"/>
</dbReference>
<evidence type="ECO:0008006" key="8">
    <source>
        <dbReference type="Google" id="ProtNLM"/>
    </source>
</evidence>
<evidence type="ECO:0000256" key="1">
    <source>
        <dbReference type="ARBA" id="ARBA00022443"/>
    </source>
</evidence>
<feature type="region of interest" description="Disordered" evidence="3">
    <location>
        <begin position="1"/>
        <end position="29"/>
    </location>
</feature>
<dbReference type="SMART" id="SM00326">
    <property type="entry name" value="SH3"/>
    <property type="match status" value="1"/>
</dbReference>
<dbReference type="InterPro" id="IPR001452">
    <property type="entry name" value="SH3_domain"/>
</dbReference>
<comment type="caution">
    <text evidence="6">The sequence shown here is derived from an EMBL/GenBank/DDBJ whole genome shotgun (WGS) entry which is preliminary data.</text>
</comment>
<feature type="compositionally biased region" description="Polar residues" evidence="3">
    <location>
        <begin position="19"/>
        <end position="29"/>
    </location>
</feature>
<dbReference type="EMBL" id="JASJQH010000171">
    <property type="protein sequence ID" value="KAK9766271.1"/>
    <property type="molecule type" value="Genomic_DNA"/>
</dbReference>
<dbReference type="SUPFAM" id="SSF64268">
    <property type="entry name" value="PX domain"/>
    <property type="match status" value="1"/>
</dbReference>
<accession>A0ABR2WXT4</accession>
<dbReference type="InterPro" id="IPR036871">
    <property type="entry name" value="PX_dom_sf"/>
</dbReference>
<feature type="domain" description="PX" evidence="5">
    <location>
        <begin position="169"/>
        <end position="281"/>
    </location>
</feature>
<evidence type="ECO:0000313" key="7">
    <source>
        <dbReference type="Proteomes" id="UP001479436"/>
    </source>
</evidence>
<feature type="compositionally biased region" description="Basic and acidic residues" evidence="3">
    <location>
        <begin position="1"/>
        <end position="17"/>
    </location>
</feature>
<dbReference type="InterPro" id="IPR001683">
    <property type="entry name" value="PX_dom"/>
</dbReference>
<proteinExistence type="predicted"/>
<sequence>MLEDSKLNIEEVSKESEPSAPTTPVPSSNRRLAKGLYDFEGNASYNELCFSEGDELSIVKDYVADGWCLAEKDGVKGLVPTAYIEYLDSMGDDRESNASEESPVSHLTSGRNSVFGKKQINRFAYFVTSGAEEFILKGTKEKIDPKDSVLESDKHYIQSGPSWQEKTAEFVVEVHTPKKVRSTGTQEYITYQITSIFPNSITVTVERRYSQFVWLHDKLEQKFGPLILPTLPGKQISGRFHNDFIERRRHALERYMNKLARHPVVRYAEILTHFLSCNDDHEWKHMDKKFSADQMVGAAFYQHVYHPEFNVEEDGDVESVERFQHHIKAMDRYVPMLQENFRSYTEAHTEMKNKYRAASLGLLRIITGTKAGSTDCVNEDGAWCWREDCKECLKLTKAIQMTTETMQTIADFHETYVSDTLIEWEESLKDYNGLNNLCLPLLDIHSGAVDKHTDAEEIEGDEIDAETIKSRCETVFNVVLAEMENVHEQKISDFKGNTIQLLDREIELHEKILAQLKLARGHFEEAEYNQLGESPRECSKYEKELEEKPVVTRPASVSSVSSVVGGVFDGVGSVGHFLKNKARSSIVRSSVFSEWGWGPKTQ</sequence>
<dbReference type="PANTHER" id="PTHR45827">
    <property type="entry name" value="SORTING NEXIN"/>
    <property type="match status" value="1"/>
</dbReference>
<dbReference type="PROSITE" id="PS50002">
    <property type="entry name" value="SH3"/>
    <property type="match status" value="1"/>
</dbReference>
<reference evidence="6 7" key="1">
    <citation type="submission" date="2023-04" db="EMBL/GenBank/DDBJ databases">
        <title>Genome of Basidiobolus ranarum AG-B5.</title>
        <authorList>
            <person name="Stajich J.E."/>
            <person name="Carter-House D."/>
            <person name="Gryganskyi A."/>
        </authorList>
    </citation>
    <scope>NUCLEOTIDE SEQUENCE [LARGE SCALE GENOMIC DNA]</scope>
    <source>
        <strain evidence="6 7">AG-B5</strain>
    </source>
</reference>
<dbReference type="PANTHER" id="PTHR45827:SF1">
    <property type="entry name" value="SORTING NEXIN"/>
    <property type="match status" value="1"/>
</dbReference>
<protein>
    <recommendedName>
        <fullName evidence="8">Sorting nexin</fullName>
    </recommendedName>
</protein>
<gene>
    <name evidence="6" type="ORF">K7432_004763</name>
</gene>
<dbReference type="Gene3D" id="1.20.1270.60">
    <property type="entry name" value="Arfaptin homology (AH) domain/BAR domain"/>
    <property type="match status" value="1"/>
</dbReference>
<dbReference type="SUPFAM" id="SSF50044">
    <property type="entry name" value="SH3-domain"/>
    <property type="match status" value="1"/>
</dbReference>
<evidence type="ECO:0000259" key="4">
    <source>
        <dbReference type="PROSITE" id="PS50002"/>
    </source>
</evidence>
<organism evidence="6 7">
    <name type="scientific">Basidiobolus ranarum</name>
    <dbReference type="NCBI Taxonomy" id="34480"/>
    <lineage>
        <taxon>Eukaryota</taxon>
        <taxon>Fungi</taxon>
        <taxon>Fungi incertae sedis</taxon>
        <taxon>Zoopagomycota</taxon>
        <taxon>Entomophthoromycotina</taxon>
        <taxon>Basidiobolomycetes</taxon>
        <taxon>Basidiobolales</taxon>
        <taxon>Basidiobolaceae</taxon>
        <taxon>Basidiobolus</taxon>
    </lineage>
</organism>
<dbReference type="Gene3D" id="3.30.1520.10">
    <property type="entry name" value="Phox-like domain"/>
    <property type="match status" value="1"/>
</dbReference>
<evidence type="ECO:0000313" key="6">
    <source>
        <dbReference type="EMBL" id="KAK9766271.1"/>
    </source>
</evidence>
<dbReference type="SMART" id="SM00312">
    <property type="entry name" value="PX"/>
    <property type="match status" value="1"/>
</dbReference>
<feature type="domain" description="SH3" evidence="4">
    <location>
        <begin position="28"/>
        <end position="89"/>
    </location>
</feature>
<evidence type="ECO:0000256" key="2">
    <source>
        <dbReference type="PROSITE-ProRule" id="PRU00192"/>
    </source>
</evidence>
<keyword evidence="7" id="KW-1185">Reference proteome</keyword>
<dbReference type="Pfam" id="PF10456">
    <property type="entry name" value="BAR_3_WASP_bdg"/>
    <property type="match status" value="1"/>
</dbReference>
<dbReference type="Pfam" id="PF00787">
    <property type="entry name" value="PX"/>
    <property type="match status" value="1"/>
</dbReference>
<name>A0ABR2WXT4_9FUNG</name>
<dbReference type="PROSITE" id="PS50195">
    <property type="entry name" value="PX"/>
    <property type="match status" value="1"/>
</dbReference>
<dbReference type="InterPro" id="IPR036028">
    <property type="entry name" value="SH3-like_dom_sf"/>
</dbReference>
<evidence type="ECO:0000259" key="5">
    <source>
        <dbReference type="PROSITE" id="PS50195"/>
    </source>
</evidence>
<dbReference type="InterPro" id="IPR027267">
    <property type="entry name" value="AH/BAR_dom_sf"/>
</dbReference>
<keyword evidence="1 2" id="KW-0728">SH3 domain</keyword>
<dbReference type="Gene3D" id="2.30.30.40">
    <property type="entry name" value="SH3 Domains"/>
    <property type="match status" value="1"/>
</dbReference>
<evidence type="ECO:0000256" key="3">
    <source>
        <dbReference type="SAM" id="MobiDB-lite"/>
    </source>
</evidence>
<dbReference type="Pfam" id="PF00018">
    <property type="entry name" value="SH3_1"/>
    <property type="match status" value="1"/>
</dbReference>
<dbReference type="Proteomes" id="UP001479436">
    <property type="component" value="Unassembled WGS sequence"/>
</dbReference>